<dbReference type="AlphaFoldDB" id="A0A448WT83"/>
<comment type="caution">
    <text evidence="1">The sequence shown here is derived from an EMBL/GenBank/DDBJ whole genome shotgun (WGS) entry which is preliminary data.</text>
</comment>
<dbReference type="Proteomes" id="UP000784294">
    <property type="component" value="Unassembled WGS sequence"/>
</dbReference>
<evidence type="ECO:0000313" key="2">
    <source>
        <dbReference type="Proteomes" id="UP000784294"/>
    </source>
</evidence>
<organism evidence="1 2">
    <name type="scientific">Protopolystoma xenopodis</name>
    <dbReference type="NCBI Taxonomy" id="117903"/>
    <lineage>
        <taxon>Eukaryota</taxon>
        <taxon>Metazoa</taxon>
        <taxon>Spiralia</taxon>
        <taxon>Lophotrochozoa</taxon>
        <taxon>Platyhelminthes</taxon>
        <taxon>Monogenea</taxon>
        <taxon>Polyopisthocotylea</taxon>
        <taxon>Polystomatidea</taxon>
        <taxon>Polystomatidae</taxon>
        <taxon>Protopolystoma</taxon>
    </lineage>
</organism>
<name>A0A448WT83_9PLAT</name>
<protein>
    <submittedName>
        <fullName evidence="1">Uncharacterized protein</fullName>
    </submittedName>
</protein>
<sequence length="140" mass="16387">MVDSCFGPIWVDFFNLLYICHPPPSRLSFPVSTIRRILTYSEFLTICLVLLKEYYLLMSNVHEQKYRAMREALCRYRIDLSNLLNEEVSILHTTTYAHLTTFAYCNQVVQVALVTIFCIPCRVDFSNLLLVSSSFRTMRI</sequence>
<dbReference type="OrthoDB" id="6250326at2759"/>
<evidence type="ECO:0000313" key="1">
    <source>
        <dbReference type="EMBL" id="VEL19594.1"/>
    </source>
</evidence>
<accession>A0A448WT83</accession>
<keyword evidence="2" id="KW-1185">Reference proteome</keyword>
<reference evidence="1" key="1">
    <citation type="submission" date="2018-11" db="EMBL/GenBank/DDBJ databases">
        <authorList>
            <consortium name="Pathogen Informatics"/>
        </authorList>
    </citation>
    <scope>NUCLEOTIDE SEQUENCE</scope>
</reference>
<gene>
    <name evidence="1" type="ORF">PXEA_LOCUS13034</name>
</gene>
<dbReference type="EMBL" id="CAAALY010042304">
    <property type="protein sequence ID" value="VEL19594.1"/>
    <property type="molecule type" value="Genomic_DNA"/>
</dbReference>
<proteinExistence type="predicted"/>